<dbReference type="EMBL" id="JAPEUY010000014">
    <property type="protein sequence ID" value="KAJ4366249.1"/>
    <property type="molecule type" value="Genomic_DNA"/>
</dbReference>
<dbReference type="InterPro" id="IPR021986">
    <property type="entry name" value="Spherulin4"/>
</dbReference>
<organism evidence="1 2">
    <name type="scientific">Neocucurbitaria cava</name>
    <dbReference type="NCBI Taxonomy" id="798079"/>
    <lineage>
        <taxon>Eukaryota</taxon>
        <taxon>Fungi</taxon>
        <taxon>Dikarya</taxon>
        <taxon>Ascomycota</taxon>
        <taxon>Pezizomycotina</taxon>
        <taxon>Dothideomycetes</taxon>
        <taxon>Pleosporomycetidae</taxon>
        <taxon>Pleosporales</taxon>
        <taxon>Pleosporineae</taxon>
        <taxon>Cucurbitariaceae</taxon>
        <taxon>Neocucurbitaria</taxon>
    </lineage>
</organism>
<protein>
    <submittedName>
        <fullName evidence="1">Uncharacterized protein</fullName>
    </submittedName>
</protein>
<dbReference type="PANTHER" id="PTHR35040:SF7">
    <property type="entry name" value="FIBRONECTIN TYPE-III DOMAIN-CONTAINING PROTEIN-RELATED"/>
    <property type="match status" value="1"/>
</dbReference>
<proteinExistence type="predicted"/>
<dbReference type="AlphaFoldDB" id="A0A9W8Y2V2"/>
<sequence>MKEALLPLISRGSAATSSSKRTDLCVSGVQTASGVADGDNEKVDEEDDAVSKYKEASMSSTIDDLAKEQCGFRAMVLGWASSHPRVQFTAIINIENGPGEGALPSAEYSHAIETLNSLTNVRTIGYVPTTWCTRNLTSVLDDIAAYSFWGEYDTSLAVHGIFVDETPTQYTPDYVSYLQAISHAVLDSPGLRDDYIVHNPGALPDSRYFEHAAPEDAAFVHADLTVVFENSFTNWSTQGTELAEATQSYDRQKLALFLHSVPDLTTNETETTLRQLLAVGHSVWLTVTPDYTEFDAFLPVFIDSLAALLG</sequence>
<dbReference type="PANTHER" id="PTHR35040">
    <property type="match status" value="1"/>
</dbReference>
<comment type="caution">
    <text evidence="1">The sequence shown here is derived from an EMBL/GenBank/DDBJ whole genome shotgun (WGS) entry which is preliminary data.</text>
</comment>
<dbReference type="OrthoDB" id="5342184at2759"/>
<accession>A0A9W8Y2V2</accession>
<keyword evidence="2" id="KW-1185">Reference proteome</keyword>
<dbReference type="Pfam" id="PF12138">
    <property type="entry name" value="Spherulin4"/>
    <property type="match status" value="1"/>
</dbReference>
<name>A0A9W8Y2V2_9PLEO</name>
<gene>
    <name evidence="1" type="ORF">N0V83_007885</name>
</gene>
<reference evidence="1" key="1">
    <citation type="submission" date="2022-10" db="EMBL/GenBank/DDBJ databases">
        <title>Tapping the CABI collections for fungal endophytes: first genome assemblies for Collariella, Neodidymelliopsis, Ascochyta clinopodiicola, Didymella pomorum, Didymosphaeria variabile, Neocosmospora piperis and Neocucurbitaria cava.</title>
        <authorList>
            <person name="Hill R."/>
        </authorList>
    </citation>
    <scope>NUCLEOTIDE SEQUENCE</scope>
    <source>
        <strain evidence="1">IMI 356814</strain>
    </source>
</reference>
<evidence type="ECO:0000313" key="2">
    <source>
        <dbReference type="Proteomes" id="UP001140560"/>
    </source>
</evidence>
<dbReference type="Proteomes" id="UP001140560">
    <property type="component" value="Unassembled WGS sequence"/>
</dbReference>
<evidence type="ECO:0000313" key="1">
    <source>
        <dbReference type="EMBL" id="KAJ4366249.1"/>
    </source>
</evidence>